<dbReference type="AlphaFoldDB" id="A0A0B4GQI8"/>
<dbReference type="InterPro" id="IPR002575">
    <property type="entry name" value="Aminoglycoside_PTrfase"/>
</dbReference>
<evidence type="ECO:0000313" key="3">
    <source>
        <dbReference type="Proteomes" id="UP000031192"/>
    </source>
</evidence>
<protein>
    <submittedName>
        <fullName evidence="2">Protein kinase-like domain protein</fullName>
    </submittedName>
</protein>
<feature type="domain" description="Aminoglycoside phosphotransferase" evidence="1">
    <location>
        <begin position="72"/>
        <end position="235"/>
    </location>
</feature>
<dbReference type="Gene3D" id="3.90.1200.10">
    <property type="match status" value="1"/>
</dbReference>
<evidence type="ECO:0000259" key="1">
    <source>
        <dbReference type="Pfam" id="PF01636"/>
    </source>
</evidence>
<dbReference type="OrthoDB" id="5598852at2759"/>
<sequence length="331" mass="36306">MPLVYYNIDASITEFFSNLSTSATRAQCDEFASKHFGGSIEPVPLQGVTSYTVTAGRDKIVQFREPISLLNMEMLALAKKVHPDVVASCTFHGFIGEPSSNALAIYVMNRLPGDNYISARASLANTTALQLTTMKSLARFFAQSWQMGKPANLDQADISVILEACSCRFDHISGTIPSRFLPAVTKVRNFLPTLFSGKYPLVLTHGDLNEMNILVDPGSGNITGIVDWAEASILPFGFTLFALDNALGSMHASGWKYFDNSDYLRREFWGIFRDLVGGLSDSEMELIRVARMAGTFIRYGSPYDSGLKGMAGVRDATDASLKYLDILIQEG</sequence>
<proteinExistence type="predicted"/>
<accession>A0A0B4GQI8</accession>
<reference evidence="2 3" key="1">
    <citation type="journal article" date="2014" name="Proc. Natl. Acad. Sci. U.S.A.">
        <title>Trajectory and genomic determinants of fungal-pathogen speciation and host adaptation.</title>
        <authorList>
            <person name="Hu X."/>
            <person name="Xiao G."/>
            <person name="Zheng P."/>
            <person name="Shang Y."/>
            <person name="Su Y."/>
            <person name="Zhang X."/>
            <person name="Liu X."/>
            <person name="Zhan S."/>
            <person name="St Leger R.J."/>
            <person name="Wang C."/>
        </authorList>
    </citation>
    <scope>NUCLEOTIDE SEQUENCE [LARGE SCALE GENOMIC DNA]</scope>
    <source>
        <strain evidence="2 3">ARSEF 977</strain>
    </source>
</reference>
<dbReference type="InterPro" id="IPR011009">
    <property type="entry name" value="Kinase-like_dom_sf"/>
</dbReference>
<dbReference type="HOGENOM" id="CLU_038193_1_0_1"/>
<dbReference type="GO" id="GO:0016301">
    <property type="term" value="F:kinase activity"/>
    <property type="evidence" value="ECO:0007669"/>
    <property type="project" value="UniProtKB-KW"/>
</dbReference>
<comment type="caution">
    <text evidence="2">The sequence shown here is derived from an EMBL/GenBank/DDBJ whole genome shotgun (WGS) entry which is preliminary data.</text>
</comment>
<dbReference type="PANTHER" id="PTHR21310:SF59">
    <property type="entry name" value="AMINOGLYCOSIDE PHOSPHOTRANSFERASE DOMAIN-CONTAINING PROTEIN"/>
    <property type="match status" value="1"/>
</dbReference>
<name>A0A0B4GQI8_METGA</name>
<gene>
    <name evidence="2" type="ORF">MGU_10666</name>
</gene>
<dbReference type="Pfam" id="PF01636">
    <property type="entry name" value="APH"/>
    <property type="match status" value="1"/>
</dbReference>
<organism evidence="2 3">
    <name type="scientific">Metarhizium guizhouense (strain ARSEF 977)</name>
    <dbReference type="NCBI Taxonomy" id="1276136"/>
    <lineage>
        <taxon>Eukaryota</taxon>
        <taxon>Fungi</taxon>
        <taxon>Dikarya</taxon>
        <taxon>Ascomycota</taxon>
        <taxon>Pezizomycotina</taxon>
        <taxon>Sordariomycetes</taxon>
        <taxon>Hypocreomycetidae</taxon>
        <taxon>Hypocreales</taxon>
        <taxon>Clavicipitaceae</taxon>
        <taxon>Metarhizium</taxon>
    </lineage>
</organism>
<dbReference type="Proteomes" id="UP000031192">
    <property type="component" value="Unassembled WGS sequence"/>
</dbReference>
<dbReference type="SUPFAM" id="SSF56112">
    <property type="entry name" value="Protein kinase-like (PK-like)"/>
    <property type="match status" value="1"/>
</dbReference>
<evidence type="ECO:0000313" key="2">
    <source>
        <dbReference type="EMBL" id="KID82012.1"/>
    </source>
</evidence>
<dbReference type="EMBL" id="AZNH01000107">
    <property type="protein sequence ID" value="KID82012.1"/>
    <property type="molecule type" value="Genomic_DNA"/>
</dbReference>
<keyword evidence="3" id="KW-1185">Reference proteome</keyword>
<dbReference type="InterPro" id="IPR051678">
    <property type="entry name" value="AGP_Transferase"/>
</dbReference>
<dbReference type="PANTHER" id="PTHR21310">
    <property type="entry name" value="AMINOGLYCOSIDE PHOSPHOTRANSFERASE-RELATED-RELATED"/>
    <property type="match status" value="1"/>
</dbReference>